<reference evidence="3" key="1">
    <citation type="journal article" date="2019" name="Int. J. Syst. Evol. Microbiol.">
        <title>The Global Catalogue of Microorganisms (GCM) 10K type strain sequencing project: providing services to taxonomists for standard genome sequencing and annotation.</title>
        <authorList>
            <consortium name="The Broad Institute Genomics Platform"/>
            <consortium name="The Broad Institute Genome Sequencing Center for Infectious Disease"/>
            <person name="Wu L."/>
            <person name="Ma J."/>
        </authorList>
    </citation>
    <scope>NUCLEOTIDE SEQUENCE [LARGE SCALE GENOMIC DNA]</scope>
    <source>
        <strain evidence="3">CGMCC 1.15053</strain>
    </source>
</reference>
<protein>
    <submittedName>
        <fullName evidence="2">Uncharacterized protein</fullName>
    </submittedName>
</protein>
<comment type="caution">
    <text evidence="2">The sequence shown here is derived from an EMBL/GenBank/DDBJ whole genome shotgun (WGS) entry which is preliminary data.</text>
</comment>
<gene>
    <name evidence="2" type="ORF">ACFPQ6_14325</name>
</gene>
<accession>A0ABW1DPE9</accession>
<evidence type="ECO:0000256" key="1">
    <source>
        <dbReference type="SAM" id="MobiDB-lite"/>
    </source>
</evidence>
<dbReference type="EMBL" id="JBHSOH010000020">
    <property type="protein sequence ID" value="MFC5849486.1"/>
    <property type="molecule type" value="Genomic_DNA"/>
</dbReference>
<evidence type="ECO:0000313" key="3">
    <source>
        <dbReference type="Proteomes" id="UP001595979"/>
    </source>
</evidence>
<sequence length="139" mass="16131">MRLSDEVKRLRAPQQSDRFVKMLRNKVLAEELEAVYNGETFVLPKQFTDLKRTESRQKRAKDMLIRKTPAYEAWFEEVDADLAEVRVVGRSQPKLTLENFTNGTLSWEEHVAATRQEIKAKTERGAALGQKRRKSSRVP</sequence>
<feature type="region of interest" description="Disordered" evidence="1">
    <location>
        <begin position="116"/>
        <end position="139"/>
    </location>
</feature>
<dbReference type="Proteomes" id="UP001595979">
    <property type="component" value="Unassembled WGS sequence"/>
</dbReference>
<keyword evidence="3" id="KW-1185">Reference proteome</keyword>
<dbReference type="RefSeq" id="WP_380050671.1">
    <property type="nucleotide sequence ID" value="NZ_JBHSOH010000020.1"/>
</dbReference>
<proteinExistence type="predicted"/>
<evidence type="ECO:0000313" key="2">
    <source>
        <dbReference type="EMBL" id="MFC5849486.1"/>
    </source>
</evidence>
<name>A0ABW1DPE9_9DEIO</name>
<organism evidence="2 3">
    <name type="scientific">Deinococcus petrolearius</name>
    <dbReference type="NCBI Taxonomy" id="1751295"/>
    <lineage>
        <taxon>Bacteria</taxon>
        <taxon>Thermotogati</taxon>
        <taxon>Deinococcota</taxon>
        <taxon>Deinococci</taxon>
        <taxon>Deinococcales</taxon>
        <taxon>Deinococcaceae</taxon>
        <taxon>Deinococcus</taxon>
    </lineage>
</organism>
<feature type="compositionally biased region" description="Basic residues" evidence="1">
    <location>
        <begin position="130"/>
        <end position="139"/>
    </location>
</feature>